<evidence type="ECO:0000256" key="1">
    <source>
        <dbReference type="ARBA" id="ARBA00022723"/>
    </source>
</evidence>
<dbReference type="RefSeq" id="WP_165901799.1">
    <property type="nucleotide sequence ID" value="NZ_SLZR01000002.1"/>
</dbReference>
<evidence type="ECO:0000313" key="5">
    <source>
        <dbReference type="Proteomes" id="UP000295793"/>
    </source>
</evidence>
<proteinExistence type="predicted"/>
<dbReference type="Proteomes" id="UP000295793">
    <property type="component" value="Unassembled WGS sequence"/>
</dbReference>
<keyword evidence="5" id="KW-1185">Reference proteome</keyword>
<accession>A0A4R3IEQ0</accession>
<dbReference type="AlphaFoldDB" id="A0A4R3IEQ0"/>
<comment type="caution">
    <text evidence="4">The sequence shown here is derived from an EMBL/GenBank/DDBJ whole genome shotgun (WGS) entry which is preliminary data.</text>
</comment>
<sequence length="1276" mass="140003">MMLQKKSLINILIKSGYLSGAALLGSMVSATTLTISDTPLFLESSVQSNIYFVIDDSGSMTAETIYTDGAVDNFGISATSKTNSIGMIDFSDELTVMEACSGFNSLYYDPDKTYSPWVGEDSSGNDFADQKITAANNANPYNTSSTTNLTSESTITTTTNSGWGKDKNSSSTSTTIGYGYMRFNDLDGDGYLDEYTDLDGDDELDVFIDLNGNDTFDGYVSADADTRFGNGGVESELECPNLDLIGDTVTVGSDSLTANEFLATWFTYANDMDDDEQTNFANWYSYYRKRKWVVKVALSDIITDSTQRMGITTIWDKYTTEIKDVDDISLSADDDAADNKDALLANMFQIGSSGTTPLRSALVNAGNYFAGTSDSSSPILSEDEGGSCQQNFTIMMTDGFWNGSDPSVGNEDSNNDSDWDGGYYADEYSGVSNTLADVAMYYYETDLDSTLDDSVPTNSYDENTAQHMVTYMVAFGVSGSLNYDDWESYIGLTNNEDVTIDSVNDYIESDYFPGWPTPSSSSATTIDDVWHAAYNGRGLFLNAQDPDELIESLESAIDDIDGRNSAASAVSVTTGSITSTTMLYTTSFNSSDWIGRIYGYAIDSDGSLAEDPVVASYIPEDYERTIISWNTETLDGVPFVWEDSSGDDAISSDQQTEIGSEDLLEYIRGEDSLEGTSFRERGSWESDDTDNYLGDIINSAPAYLANPIFLYDDDLEDDAYSDYRTDPDGDDSNDFEYGGITYYRTPMLYVGANDGMLHAFQVNPDTDDADFGQELFAYVPSMLYDRFEYLADEDTYNHAYYADGSPYIGDAYFDNEWHSVLVAGLNAGGQGVYALDVTDPDSFDGTETAAARNVLWEFNDDSSSIDDDGNQLGDDDLGYTFSRPTIAKSYDNGNWVAIFGNGYNNNEEDGHPGTGTAVLYVVNLETGALIKKIDTGVNELATPNGLSSPVTLDTDGDAQADYVYAGDFEGNLWKFDISSDNTDDWDVALKDSGDNMPLFTACNEDECDTTNRQSITVKPIIGFNSSSTGYLLYFGTGSYFLDDDNSNKGIQTFYAIWDKDDGTSEEFDRTHLLKQEIVEELSPENEDDLNNNDDLVDKQRITTNYSISWHEDSGVPNDDEDGDGNYDTHLGWYLDLYNTEDGNTEGEGERVVADALLRDDSVIFVTVIPSDDPCSYGGNSWYMELIASSGSRHSTPVLDVDGDGDVDEDDYILSDTYGTVPSSGRSDVDDFIISMPVCVSLGDGSETCYSNTSDASVSTTYRDSGELYGRWEWREL</sequence>
<reference evidence="4 5" key="1">
    <citation type="submission" date="2019-03" db="EMBL/GenBank/DDBJ databases">
        <title>Genomic Encyclopedia of Archaeal and Bacterial Type Strains, Phase II (KMG-II): from individual species to whole genera.</title>
        <authorList>
            <person name="Goeker M."/>
        </authorList>
    </citation>
    <scope>NUCLEOTIDE SEQUENCE [LARGE SCALE GENOMIC DNA]</scope>
    <source>
        <strain evidence="4 5">DSM 15388</strain>
    </source>
</reference>
<dbReference type="InterPro" id="IPR008707">
    <property type="entry name" value="B-propeller_PilY1"/>
</dbReference>
<evidence type="ECO:0000259" key="3">
    <source>
        <dbReference type="Pfam" id="PF05567"/>
    </source>
</evidence>
<dbReference type="Pfam" id="PF05567">
    <property type="entry name" value="T4P_PilY1"/>
    <property type="match status" value="1"/>
</dbReference>
<gene>
    <name evidence="4" type="ORF">BCF53_102297</name>
</gene>
<feature type="domain" description="PilY1 beta-propeller" evidence="3">
    <location>
        <begin position="693"/>
        <end position="1065"/>
    </location>
</feature>
<dbReference type="InterPro" id="IPR018247">
    <property type="entry name" value="EF_Hand_1_Ca_BS"/>
</dbReference>
<evidence type="ECO:0000256" key="2">
    <source>
        <dbReference type="ARBA" id="ARBA00022837"/>
    </source>
</evidence>
<protein>
    <submittedName>
        <fullName evidence="4">Type IV pilus assembly protein PilY1</fullName>
    </submittedName>
</protein>
<keyword evidence="2" id="KW-0106">Calcium</keyword>
<name>A0A4R3IEQ0_9GAMM</name>
<evidence type="ECO:0000313" key="4">
    <source>
        <dbReference type="EMBL" id="TCS43271.1"/>
    </source>
</evidence>
<dbReference type="GO" id="GO:0046872">
    <property type="term" value="F:metal ion binding"/>
    <property type="evidence" value="ECO:0007669"/>
    <property type="project" value="UniProtKB-KW"/>
</dbReference>
<keyword evidence="1" id="KW-0479">Metal-binding</keyword>
<dbReference type="EMBL" id="SLZR01000002">
    <property type="protein sequence ID" value="TCS43271.1"/>
    <property type="molecule type" value="Genomic_DNA"/>
</dbReference>
<organism evidence="4 5">
    <name type="scientific">Reinekea marinisedimentorum</name>
    <dbReference type="NCBI Taxonomy" id="230495"/>
    <lineage>
        <taxon>Bacteria</taxon>
        <taxon>Pseudomonadati</taxon>
        <taxon>Pseudomonadota</taxon>
        <taxon>Gammaproteobacteria</taxon>
        <taxon>Oceanospirillales</taxon>
        <taxon>Saccharospirillaceae</taxon>
        <taxon>Reinekea</taxon>
    </lineage>
</organism>
<dbReference type="PROSITE" id="PS00018">
    <property type="entry name" value="EF_HAND_1"/>
    <property type="match status" value="1"/>
</dbReference>